<organism evidence="1 2">
    <name type="scientific">Diaphorobacter limosus</name>
    <dbReference type="NCBI Taxonomy" id="3036128"/>
    <lineage>
        <taxon>Bacteria</taxon>
        <taxon>Pseudomonadati</taxon>
        <taxon>Pseudomonadota</taxon>
        <taxon>Betaproteobacteria</taxon>
        <taxon>Burkholderiales</taxon>
        <taxon>Comamonadaceae</taxon>
        <taxon>Diaphorobacter</taxon>
    </lineage>
</organism>
<accession>A0ABZ0J9K5</accession>
<proteinExistence type="predicted"/>
<reference evidence="1 2" key="1">
    <citation type="submission" date="2023-03" db="EMBL/GenBank/DDBJ databases">
        <title>Diaphorobacter basophil sp. nov., isolated from a sewage-treatment plant.</title>
        <authorList>
            <person name="Yang K."/>
        </authorList>
    </citation>
    <scope>NUCLEOTIDE SEQUENCE [LARGE SCALE GENOMIC DNA]</scope>
    <source>
        <strain evidence="1 2">Y-1</strain>
    </source>
</reference>
<dbReference type="EMBL" id="CP136921">
    <property type="protein sequence ID" value="WOO34202.1"/>
    <property type="molecule type" value="Genomic_DNA"/>
</dbReference>
<dbReference type="Proteomes" id="UP001303211">
    <property type="component" value="Chromosome"/>
</dbReference>
<evidence type="ECO:0000313" key="2">
    <source>
        <dbReference type="Proteomes" id="UP001303211"/>
    </source>
</evidence>
<sequence>MRVLDALRKQRNLSDYEGETVTGQALQECLQQADTLCRLAEDKLRSHGIDSMGI</sequence>
<dbReference type="RefSeq" id="WP_317703528.1">
    <property type="nucleotide sequence ID" value="NZ_CP136921.1"/>
</dbReference>
<keyword evidence="2" id="KW-1185">Reference proteome</keyword>
<evidence type="ECO:0008006" key="3">
    <source>
        <dbReference type="Google" id="ProtNLM"/>
    </source>
</evidence>
<gene>
    <name evidence="1" type="ORF">P4826_09150</name>
</gene>
<protein>
    <recommendedName>
        <fullName evidence="3">HEPN domain-containing protein</fullName>
    </recommendedName>
</protein>
<name>A0ABZ0J9K5_9BURK</name>
<evidence type="ECO:0000313" key="1">
    <source>
        <dbReference type="EMBL" id="WOO34202.1"/>
    </source>
</evidence>